<name>A0A7S0AD79_9STRA</name>
<feature type="region of interest" description="Disordered" evidence="1">
    <location>
        <begin position="44"/>
        <end position="87"/>
    </location>
</feature>
<dbReference type="AlphaFoldDB" id="A0A7S0AD79"/>
<evidence type="ECO:0000256" key="1">
    <source>
        <dbReference type="SAM" id="MobiDB-lite"/>
    </source>
</evidence>
<reference evidence="2" key="1">
    <citation type="submission" date="2021-01" db="EMBL/GenBank/DDBJ databases">
        <authorList>
            <person name="Corre E."/>
            <person name="Pelletier E."/>
            <person name="Niang G."/>
            <person name="Scheremetjew M."/>
            <person name="Finn R."/>
            <person name="Kale V."/>
            <person name="Holt S."/>
            <person name="Cochrane G."/>
            <person name="Meng A."/>
            <person name="Brown T."/>
            <person name="Cohen L."/>
        </authorList>
    </citation>
    <scope>NUCLEOTIDE SEQUENCE</scope>
    <source>
        <strain evidence="2">CCMP3303</strain>
    </source>
</reference>
<sequence>MIESGPPTLALSRFIDCSGTYNNNLIMGLFECLRFYEMQRDPTCVSGNGRRSSSNGSTGKFHNKRTENQRDTVARRPEWSAPEKKITHKSKAIDQLGNHVGMHQKGDVAKVHVRGHFLATRPLFRLGKKNFHVKQRKVVFLDTHHVGETAFVEVNIGNADKNNFDDDDCDGLGRLIRNTVEGMAFGETAIFTSDNISTRKEPSSSSPQRIIGRSNARICRGHFYPVETDAEVLCLEIDSFRVVRNGKLRARQIRNGYGGRNWAM</sequence>
<feature type="compositionally biased region" description="Basic and acidic residues" evidence="1">
    <location>
        <begin position="64"/>
        <end position="85"/>
    </location>
</feature>
<organism evidence="2">
    <name type="scientific">Minutocellus polymorphus</name>
    <dbReference type="NCBI Taxonomy" id="265543"/>
    <lineage>
        <taxon>Eukaryota</taxon>
        <taxon>Sar</taxon>
        <taxon>Stramenopiles</taxon>
        <taxon>Ochrophyta</taxon>
        <taxon>Bacillariophyta</taxon>
        <taxon>Mediophyceae</taxon>
        <taxon>Cymatosirophycidae</taxon>
        <taxon>Cymatosirales</taxon>
        <taxon>Cymatosiraceae</taxon>
        <taxon>Minutocellus</taxon>
    </lineage>
</organism>
<accession>A0A7S0AD79</accession>
<gene>
    <name evidence="2" type="ORF">MPOL1434_LOCUS742</name>
</gene>
<dbReference type="EMBL" id="HBEJ01001201">
    <property type="protein sequence ID" value="CAD8360000.1"/>
    <property type="molecule type" value="Transcribed_RNA"/>
</dbReference>
<proteinExistence type="predicted"/>
<feature type="compositionally biased region" description="Low complexity" evidence="1">
    <location>
        <begin position="46"/>
        <end position="57"/>
    </location>
</feature>
<evidence type="ECO:0000313" key="2">
    <source>
        <dbReference type="EMBL" id="CAD8360000.1"/>
    </source>
</evidence>
<protein>
    <submittedName>
        <fullName evidence="2">Uncharacterized protein</fullName>
    </submittedName>
</protein>